<dbReference type="Proteomes" id="UP001652581">
    <property type="component" value="Chromosome 18"/>
</dbReference>
<evidence type="ECO:0000256" key="2">
    <source>
        <dbReference type="ARBA" id="ARBA00022692"/>
    </source>
</evidence>
<dbReference type="GeneID" id="102528384"/>
<keyword evidence="7" id="KW-1185">Reference proteome</keyword>
<evidence type="ECO:0000256" key="4">
    <source>
        <dbReference type="ARBA" id="ARBA00023136"/>
    </source>
</evidence>
<proteinExistence type="predicted"/>
<protein>
    <submittedName>
        <fullName evidence="8">Transmembrane protein 184A</fullName>
    </submittedName>
</protein>
<dbReference type="RefSeq" id="XP_072799560.1">
    <property type="nucleotide sequence ID" value="XM_072943459.1"/>
</dbReference>
<dbReference type="Pfam" id="PF03619">
    <property type="entry name" value="Solute_trans_a"/>
    <property type="match status" value="1"/>
</dbReference>
<keyword evidence="3 6" id="KW-1133">Transmembrane helix</keyword>
<evidence type="ECO:0000256" key="1">
    <source>
        <dbReference type="ARBA" id="ARBA00004141"/>
    </source>
</evidence>
<evidence type="ECO:0000256" key="5">
    <source>
        <dbReference type="SAM" id="MobiDB-lite"/>
    </source>
</evidence>
<organism evidence="7 8">
    <name type="scientific">Vicugna pacos</name>
    <name type="common">Alpaca</name>
    <name type="synonym">Lama pacos</name>
    <dbReference type="NCBI Taxonomy" id="30538"/>
    <lineage>
        <taxon>Eukaryota</taxon>
        <taxon>Metazoa</taxon>
        <taxon>Chordata</taxon>
        <taxon>Craniata</taxon>
        <taxon>Vertebrata</taxon>
        <taxon>Euteleostomi</taxon>
        <taxon>Mammalia</taxon>
        <taxon>Eutheria</taxon>
        <taxon>Laurasiatheria</taxon>
        <taxon>Artiodactyla</taxon>
        <taxon>Tylopoda</taxon>
        <taxon>Camelidae</taxon>
        <taxon>Vicugna</taxon>
    </lineage>
</organism>
<dbReference type="PANTHER" id="PTHR23423">
    <property type="entry name" value="ORGANIC SOLUTE TRANSPORTER-RELATED"/>
    <property type="match status" value="1"/>
</dbReference>
<reference evidence="8" key="1">
    <citation type="submission" date="2025-08" db="UniProtKB">
        <authorList>
            <consortium name="RefSeq"/>
        </authorList>
    </citation>
    <scope>IDENTIFICATION</scope>
</reference>
<feature type="transmembrane region" description="Helical" evidence="6">
    <location>
        <begin position="328"/>
        <end position="348"/>
    </location>
</feature>
<comment type="subcellular location">
    <subcellularLocation>
        <location evidence="1">Membrane</location>
        <topology evidence="1">Multi-pass membrane protein</topology>
    </subcellularLocation>
</comment>
<accession>A0ABM5BT30</accession>
<evidence type="ECO:0000313" key="8">
    <source>
        <dbReference type="RefSeq" id="XP_072799560.1"/>
    </source>
</evidence>
<dbReference type="SMART" id="SM01417">
    <property type="entry name" value="Solute_trans_a"/>
    <property type="match status" value="1"/>
</dbReference>
<keyword evidence="4 6" id="KW-0472">Membrane</keyword>
<name>A0ABM5BT30_VICPA</name>
<gene>
    <name evidence="8" type="primary">TMEM184A</name>
</gene>
<evidence type="ECO:0000256" key="3">
    <source>
        <dbReference type="ARBA" id="ARBA00022989"/>
    </source>
</evidence>
<evidence type="ECO:0000313" key="7">
    <source>
        <dbReference type="Proteomes" id="UP001652581"/>
    </source>
</evidence>
<feature type="transmembrane region" description="Helical" evidence="6">
    <location>
        <begin position="243"/>
        <end position="267"/>
    </location>
</feature>
<feature type="transmembrane region" description="Helical" evidence="6">
    <location>
        <begin position="279"/>
        <end position="302"/>
    </location>
</feature>
<feature type="transmembrane region" description="Helical" evidence="6">
    <location>
        <begin position="82"/>
        <end position="102"/>
    </location>
</feature>
<feature type="transmembrane region" description="Helical" evidence="6">
    <location>
        <begin position="154"/>
        <end position="175"/>
    </location>
</feature>
<feature type="compositionally biased region" description="Basic and acidic residues" evidence="5">
    <location>
        <begin position="435"/>
        <end position="448"/>
    </location>
</feature>
<feature type="transmembrane region" description="Helical" evidence="6">
    <location>
        <begin position="114"/>
        <end position="134"/>
    </location>
</feature>
<evidence type="ECO:0000256" key="6">
    <source>
        <dbReference type="SAM" id="Phobius"/>
    </source>
</evidence>
<feature type="region of interest" description="Disordered" evidence="5">
    <location>
        <begin position="398"/>
        <end position="448"/>
    </location>
</feature>
<dbReference type="InterPro" id="IPR005178">
    <property type="entry name" value="Ostalpha/TMEM184C"/>
</dbReference>
<keyword evidence="2 6" id="KW-0812">Transmembrane</keyword>
<sequence length="448" mass="49660">MRAPRQPKMPEIGTSLGHSQAAGVLAQMTNASGPPGTPLVSATWPQLSLPRAIPPGQQMDHMGNGSQAASQFFLTTPLARGISGIFVWTALLLTCHQIYLHLRSYTVPNEQRYIVRLLFIVPIYAFDSWLSLLLLGGHQHYVYFDSVRDCYEAFVIYSFLSLCFQYLGGESVIMAELRGKPIRPSFVYGTCCLRGVSYSIGFLRFCKQATLQFCVVKPAMALVTIVLQAFGKYHDGDFNVHSGYLYVTLIYNASVSLALYALFLFYFATKELLRPFEPVLKFLTIKAVIFLSFWQGMLLAILERCGVIPEVQVIDGARVGAGTLAAGYQNFIICIEMLFASIALRYAFTCQVYSEKKENFPAPTAPMQSISSGLKETMSPQDIVQDAIHNFSPAYQQYTQQATHEARGPSQGRDPSPGTHPSVDSGSGSGGRKSRNMEKRMLIPEEEL</sequence>
<feature type="transmembrane region" description="Helical" evidence="6">
    <location>
        <begin position="209"/>
        <end position="231"/>
    </location>
</feature>